<protein>
    <submittedName>
        <fullName evidence="1">Uncharacterized protein</fullName>
    </submittedName>
</protein>
<organism evidence="1 2">
    <name type="scientific">Smallanthus sonchifolius</name>
    <dbReference type="NCBI Taxonomy" id="185202"/>
    <lineage>
        <taxon>Eukaryota</taxon>
        <taxon>Viridiplantae</taxon>
        <taxon>Streptophyta</taxon>
        <taxon>Embryophyta</taxon>
        <taxon>Tracheophyta</taxon>
        <taxon>Spermatophyta</taxon>
        <taxon>Magnoliopsida</taxon>
        <taxon>eudicotyledons</taxon>
        <taxon>Gunneridae</taxon>
        <taxon>Pentapetalae</taxon>
        <taxon>asterids</taxon>
        <taxon>campanulids</taxon>
        <taxon>Asterales</taxon>
        <taxon>Asteraceae</taxon>
        <taxon>Asteroideae</taxon>
        <taxon>Heliantheae alliance</taxon>
        <taxon>Millerieae</taxon>
        <taxon>Smallanthus</taxon>
    </lineage>
</organism>
<evidence type="ECO:0000313" key="1">
    <source>
        <dbReference type="EMBL" id="KAI3776387.1"/>
    </source>
</evidence>
<gene>
    <name evidence="1" type="ORF">L1987_46166</name>
</gene>
<proteinExistence type="predicted"/>
<accession>A0ACB9FYS7</accession>
<evidence type="ECO:0000313" key="2">
    <source>
        <dbReference type="Proteomes" id="UP001056120"/>
    </source>
</evidence>
<keyword evidence="2" id="KW-1185">Reference proteome</keyword>
<dbReference type="Proteomes" id="UP001056120">
    <property type="component" value="Linkage Group LG15"/>
</dbReference>
<reference evidence="2" key="1">
    <citation type="journal article" date="2022" name="Mol. Ecol. Resour.">
        <title>The genomes of chicory, endive, great burdock and yacon provide insights into Asteraceae palaeo-polyploidization history and plant inulin production.</title>
        <authorList>
            <person name="Fan W."/>
            <person name="Wang S."/>
            <person name="Wang H."/>
            <person name="Wang A."/>
            <person name="Jiang F."/>
            <person name="Liu H."/>
            <person name="Zhao H."/>
            <person name="Xu D."/>
            <person name="Zhang Y."/>
        </authorList>
    </citation>
    <scope>NUCLEOTIDE SEQUENCE [LARGE SCALE GENOMIC DNA]</scope>
    <source>
        <strain evidence="2">cv. Yunnan</strain>
    </source>
</reference>
<sequence>MDLRGINMVFMPMLEHDHNYLIVFELKHTPISVIDNFSDAYQLVHLNDHYDYFEKDATYKVKEIFVKYLEHVKHPKTDEMIASKIKKVKRTWSTTGNALDYVVFLMRHMEKYMGPREEFSSGLSSNGPKKIKQFKNPRKKYVAHILMSECNKLREKIQIEALGKWYGDNVFW</sequence>
<dbReference type="EMBL" id="CM042032">
    <property type="protein sequence ID" value="KAI3776387.1"/>
    <property type="molecule type" value="Genomic_DNA"/>
</dbReference>
<comment type="caution">
    <text evidence="1">The sequence shown here is derived from an EMBL/GenBank/DDBJ whole genome shotgun (WGS) entry which is preliminary data.</text>
</comment>
<name>A0ACB9FYS7_9ASTR</name>
<reference evidence="1 2" key="2">
    <citation type="journal article" date="2022" name="Mol. Ecol. Resour.">
        <title>The genomes of chicory, endive, great burdock and yacon provide insights into Asteraceae paleo-polyploidization history and plant inulin production.</title>
        <authorList>
            <person name="Fan W."/>
            <person name="Wang S."/>
            <person name="Wang H."/>
            <person name="Wang A."/>
            <person name="Jiang F."/>
            <person name="Liu H."/>
            <person name="Zhao H."/>
            <person name="Xu D."/>
            <person name="Zhang Y."/>
        </authorList>
    </citation>
    <scope>NUCLEOTIDE SEQUENCE [LARGE SCALE GENOMIC DNA]</scope>
    <source>
        <strain evidence="2">cv. Yunnan</strain>
        <tissue evidence="1">Leaves</tissue>
    </source>
</reference>